<accession>A0ABR2VZM6</accession>
<feature type="transmembrane region" description="Helical" evidence="1">
    <location>
        <begin position="69"/>
        <end position="95"/>
    </location>
</feature>
<evidence type="ECO:0000256" key="1">
    <source>
        <dbReference type="SAM" id="Phobius"/>
    </source>
</evidence>
<sequence>MLSRIIYSSVFSQPHPLKSLRMAFSKENLWLKVANLIVYFYFLSDNIYAVVGPENGNGPYSLDGKHPTYITPAPFAFAVYGLTHFLLLGYVIYQWFDSADEVVKDGVGWWFASSAILHSLWLHLWEQGHRITAFLIILSIAGIISNIYHRLRSEYPVRNWADALFVHTPFSIYHAWIVVVAVINLFAAFTHTHVNGPNTLQTILVIIGLVFLGSTGIGYTEYKKGDLVGAFVIAWSLLAIFVQQREPAIHWTALGLSIAVLLYSVKPIVSRRASEAEQAPLLG</sequence>
<evidence type="ECO:0000313" key="2">
    <source>
        <dbReference type="EMBL" id="KAK9711337.1"/>
    </source>
</evidence>
<dbReference type="Proteomes" id="UP001479436">
    <property type="component" value="Unassembled WGS sequence"/>
</dbReference>
<gene>
    <name evidence="2" type="ORF">K7432_007903</name>
</gene>
<proteinExistence type="predicted"/>
<keyword evidence="1" id="KW-1133">Transmembrane helix</keyword>
<dbReference type="PANTHER" id="PTHR33802">
    <property type="entry name" value="SI:CH211-161H7.5-RELATED"/>
    <property type="match status" value="1"/>
</dbReference>
<dbReference type="PANTHER" id="PTHR33802:SF1">
    <property type="entry name" value="XK-RELATED PROTEIN"/>
    <property type="match status" value="1"/>
</dbReference>
<name>A0ABR2VZM6_9FUNG</name>
<reference evidence="2 3" key="1">
    <citation type="submission" date="2023-04" db="EMBL/GenBank/DDBJ databases">
        <title>Genome of Basidiobolus ranarum AG-B5.</title>
        <authorList>
            <person name="Stajich J.E."/>
            <person name="Carter-House D."/>
            <person name="Gryganskyi A."/>
        </authorList>
    </citation>
    <scope>NUCLEOTIDE SEQUENCE [LARGE SCALE GENOMIC DNA]</scope>
    <source>
        <strain evidence="2 3">AG-B5</strain>
    </source>
</reference>
<protein>
    <submittedName>
        <fullName evidence="2">Uncharacterized protein</fullName>
    </submittedName>
</protein>
<organism evidence="2 3">
    <name type="scientific">Basidiobolus ranarum</name>
    <dbReference type="NCBI Taxonomy" id="34480"/>
    <lineage>
        <taxon>Eukaryota</taxon>
        <taxon>Fungi</taxon>
        <taxon>Fungi incertae sedis</taxon>
        <taxon>Zoopagomycota</taxon>
        <taxon>Entomophthoromycotina</taxon>
        <taxon>Basidiobolomycetes</taxon>
        <taxon>Basidiobolales</taxon>
        <taxon>Basidiobolaceae</taxon>
        <taxon>Basidiobolus</taxon>
    </lineage>
</organism>
<feature type="transmembrane region" description="Helical" evidence="1">
    <location>
        <begin position="201"/>
        <end position="219"/>
    </location>
</feature>
<feature type="transmembrane region" description="Helical" evidence="1">
    <location>
        <begin position="170"/>
        <end position="189"/>
    </location>
</feature>
<feature type="transmembrane region" description="Helical" evidence="1">
    <location>
        <begin position="29"/>
        <end position="49"/>
    </location>
</feature>
<feature type="transmembrane region" description="Helical" evidence="1">
    <location>
        <begin position="226"/>
        <end position="242"/>
    </location>
</feature>
<keyword evidence="3" id="KW-1185">Reference proteome</keyword>
<comment type="caution">
    <text evidence="2">The sequence shown here is derived from an EMBL/GenBank/DDBJ whole genome shotgun (WGS) entry which is preliminary data.</text>
</comment>
<evidence type="ECO:0000313" key="3">
    <source>
        <dbReference type="Proteomes" id="UP001479436"/>
    </source>
</evidence>
<feature type="transmembrane region" description="Helical" evidence="1">
    <location>
        <begin position="131"/>
        <end position="149"/>
    </location>
</feature>
<feature type="transmembrane region" description="Helical" evidence="1">
    <location>
        <begin position="248"/>
        <end position="265"/>
    </location>
</feature>
<dbReference type="EMBL" id="JASJQH010007288">
    <property type="protein sequence ID" value="KAK9711337.1"/>
    <property type="molecule type" value="Genomic_DNA"/>
</dbReference>
<keyword evidence="1" id="KW-0812">Transmembrane</keyword>
<keyword evidence="1" id="KW-0472">Membrane</keyword>
<feature type="transmembrane region" description="Helical" evidence="1">
    <location>
        <begin position="107"/>
        <end position="125"/>
    </location>
</feature>